<dbReference type="OrthoDB" id="10061449at2759"/>
<evidence type="ECO:0000256" key="2">
    <source>
        <dbReference type="ARBA" id="ARBA00024195"/>
    </source>
</evidence>
<keyword evidence="7" id="KW-1185">Reference proteome</keyword>
<feature type="domain" description="Peptidase S1" evidence="5">
    <location>
        <begin position="280"/>
        <end position="463"/>
    </location>
</feature>
<keyword evidence="3" id="KW-0645">Protease</keyword>
<feature type="region of interest" description="Disordered" evidence="4">
    <location>
        <begin position="82"/>
        <end position="192"/>
    </location>
</feature>
<evidence type="ECO:0000256" key="1">
    <source>
        <dbReference type="ARBA" id="ARBA00023157"/>
    </source>
</evidence>
<evidence type="ECO:0000259" key="5">
    <source>
        <dbReference type="PROSITE" id="PS50240"/>
    </source>
</evidence>
<dbReference type="PROSITE" id="PS00134">
    <property type="entry name" value="TRYPSIN_HIS"/>
    <property type="match status" value="1"/>
</dbReference>
<accession>A0A9N8KS87</accession>
<protein>
    <recommendedName>
        <fullName evidence="5">Peptidase S1 domain-containing protein</fullName>
    </recommendedName>
</protein>
<dbReference type="InterPro" id="IPR033116">
    <property type="entry name" value="TRYPSIN_SER"/>
</dbReference>
<sequence length="467" mass="51063">MNCHKCVKTAECAAYGNLSKLDQDAWQLKYPCTASGDEQYSKLFGFANAAKGDFVCCSEAIANASSTAAGVSVDSRHPEYNSYYPNYNNPNGYNPNTYNPNNYNPNTYNPNGQNPGYYDQGNNRQPSNGWDNNYGYNPSQGNPPYGGYDQGMNRQPPNNYYNGNGNGNGNGNSPYGTQNPFYGNGGNGQGNMGGITNQGGQCPVTSFAPKPETGCCGREATDSDRIIGRPNPNYVPRPNPYDNSRWPSYNNRLPSYNSPMTRVARSAAEALPTVTIDDRIAGGRETELEQFPWLVLLLVTFDDGNKRSGFNCGGSLISNKFVLTAGHCVFEKGSRVAEPICLPSIDIDNPDFFNLRLAVAGWGRNGRYRSDIKQSTIVNLVPQEKCQKYYPNLSRRQMCAAGYSGEDTCKGDSGGPLMTMYGGKYEVVGVVSGKRADAPCGTSVPSLYTSVYNYREWIESSMMQNSQ</sequence>
<dbReference type="SMART" id="SM00020">
    <property type="entry name" value="Tryp_SPc"/>
    <property type="match status" value="1"/>
</dbReference>
<dbReference type="PROSITE" id="PS50240">
    <property type="entry name" value="TRYPSIN_DOM"/>
    <property type="match status" value="1"/>
</dbReference>
<dbReference type="InterPro" id="IPR001254">
    <property type="entry name" value="Trypsin_dom"/>
</dbReference>
<dbReference type="SUPFAM" id="SSF50494">
    <property type="entry name" value="Trypsin-like serine proteases"/>
    <property type="match status" value="1"/>
</dbReference>
<evidence type="ECO:0000256" key="3">
    <source>
        <dbReference type="RuleBase" id="RU363034"/>
    </source>
</evidence>
<gene>
    <name evidence="6" type="ORF">CINC_LOCUS1083</name>
</gene>
<dbReference type="InterPro" id="IPR009003">
    <property type="entry name" value="Peptidase_S1_PA"/>
</dbReference>
<organism evidence="6 7">
    <name type="scientific">Chrysodeixis includens</name>
    <name type="common">Soybean looper</name>
    <name type="synonym">Pseudoplusia includens</name>
    <dbReference type="NCBI Taxonomy" id="689277"/>
    <lineage>
        <taxon>Eukaryota</taxon>
        <taxon>Metazoa</taxon>
        <taxon>Ecdysozoa</taxon>
        <taxon>Arthropoda</taxon>
        <taxon>Hexapoda</taxon>
        <taxon>Insecta</taxon>
        <taxon>Pterygota</taxon>
        <taxon>Neoptera</taxon>
        <taxon>Endopterygota</taxon>
        <taxon>Lepidoptera</taxon>
        <taxon>Glossata</taxon>
        <taxon>Ditrysia</taxon>
        <taxon>Noctuoidea</taxon>
        <taxon>Noctuidae</taxon>
        <taxon>Plusiinae</taxon>
        <taxon>Chrysodeixis</taxon>
    </lineage>
</organism>
<evidence type="ECO:0000313" key="7">
    <source>
        <dbReference type="Proteomes" id="UP001154114"/>
    </source>
</evidence>
<keyword evidence="3" id="KW-0720">Serine protease</keyword>
<dbReference type="EMBL" id="LR824013">
    <property type="protein sequence ID" value="CAD0199388.1"/>
    <property type="molecule type" value="Genomic_DNA"/>
</dbReference>
<keyword evidence="3" id="KW-0378">Hydrolase</keyword>
<dbReference type="Pfam" id="PF00089">
    <property type="entry name" value="Trypsin"/>
    <property type="match status" value="2"/>
</dbReference>
<dbReference type="GO" id="GO:0004252">
    <property type="term" value="F:serine-type endopeptidase activity"/>
    <property type="evidence" value="ECO:0007669"/>
    <property type="project" value="InterPro"/>
</dbReference>
<dbReference type="InterPro" id="IPR043504">
    <property type="entry name" value="Peptidase_S1_PA_chymotrypsin"/>
</dbReference>
<dbReference type="CDD" id="cd00190">
    <property type="entry name" value="Tryp_SPc"/>
    <property type="match status" value="1"/>
</dbReference>
<feature type="compositionally biased region" description="Polar residues" evidence="4">
    <location>
        <begin position="120"/>
        <end position="142"/>
    </location>
</feature>
<comment type="similarity">
    <text evidence="2">Belongs to the peptidase S1 family. CLIP subfamily.</text>
</comment>
<dbReference type="PANTHER" id="PTHR24256">
    <property type="entry name" value="TRYPTASE-RELATED"/>
    <property type="match status" value="1"/>
</dbReference>
<dbReference type="Proteomes" id="UP001154114">
    <property type="component" value="Chromosome 10"/>
</dbReference>
<dbReference type="PROSITE" id="PS00135">
    <property type="entry name" value="TRYPSIN_SER"/>
    <property type="match status" value="1"/>
</dbReference>
<feature type="region of interest" description="Disordered" evidence="4">
    <location>
        <begin position="216"/>
        <end position="246"/>
    </location>
</feature>
<keyword evidence="1" id="KW-1015">Disulfide bond</keyword>
<dbReference type="InterPro" id="IPR018114">
    <property type="entry name" value="TRYPSIN_HIS"/>
</dbReference>
<dbReference type="InterPro" id="IPR051487">
    <property type="entry name" value="Ser/Thr_Proteases_Immune/Dev"/>
</dbReference>
<feature type="compositionally biased region" description="Low complexity" evidence="4">
    <location>
        <begin position="82"/>
        <end position="118"/>
    </location>
</feature>
<dbReference type="AlphaFoldDB" id="A0A9N8KS87"/>
<name>A0A9N8KS87_CHRIL</name>
<evidence type="ECO:0000313" key="6">
    <source>
        <dbReference type="EMBL" id="CAD0199388.1"/>
    </source>
</evidence>
<proteinExistence type="inferred from homology"/>
<feature type="compositionally biased region" description="Gly residues" evidence="4">
    <location>
        <begin position="183"/>
        <end position="192"/>
    </location>
</feature>
<dbReference type="GO" id="GO:0006508">
    <property type="term" value="P:proteolysis"/>
    <property type="evidence" value="ECO:0007669"/>
    <property type="project" value="UniProtKB-KW"/>
</dbReference>
<evidence type="ECO:0000256" key="4">
    <source>
        <dbReference type="SAM" id="MobiDB-lite"/>
    </source>
</evidence>
<reference evidence="6" key="1">
    <citation type="submission" date="2021-12" db="EMBL/GenBank/DDBJ databases">
        <authorList>
            <person name="King R."/>
        </authorList>
    </citation>
    <scope>NUCLEOTIDE SEQUENCE</scope>
</reference>
<dbReference type="Gene3D" id="2.40.10.10">
    <property type="entry name" value="Trypsin-like serine proteases"/>
    <property type="match status" value="2"/>
</dbReference>